<feature type="compositionally biased region" description="Basic and acidic residues" evidence="1">
    <location>
        <begin position="233"/>
        <end position="243"/>
    </location>
</feature>
<feature type="region of interest" description="Disordered" evidence="1">
    <location>
        <begin position="222"/>
        <end position="253"/>
    </location>
</feature>
<organism evidence="2 3">
    <name type="scientific">Favolaschia claudopus</name>
    <dbReference type="NCBI Taxonomy" id="2862362"/>
    <lineage>
        <taxon>Eukaryota</taxon>
        <taxon>Fungi</taxon>
        <taxon>Dikarya</taxon>
        <taxon>Basidiomycota</taxon>
        <taxon>Agaricomycotina</taxon>
        <taxon>Agaricomycetes</taxon>
        <taxon>Agaricomycetidae</taxon>
        <taxon>Agaricales</taxon>
        <taxon>Marasmiineae</taxon>
        <taxon>Mycenaceae</taxon>
        <taxon>Favolaschia</taxon>
    </lineage>
</organism>
<evidence type="ECO:0000313" key="2">
    <source>
        <dbReference type="EMBL" id="KAK7020087.1"/>
    </source>
</evidence>
<dbReference type="AlphaFoldDB" id="A0AAW0B460"/>
<feature type="region of interest" description="Disordered" evidence="1">
    <location>
        <begin position="171"/>
        <end position="197"/>
    </location>
</feature>
<sequence>MSAHLYTLPPGLQRRPADQSGRASVGVESAMHIQPIESHGRRGDENMPEVENIHYGFRQDGTVSNLLLPAQIAQKRDTRSDRISGIGVYVRTPLTWSLRPSLTPCPHPIPLSLLPLCISLQLHCIPGCFSSKLPARFFGREFGRRQANPHPPSLNQRVSTRMHPTTLNLVADGSAAQRRDGLALNPERTGTGTSGFSRRVSLDLQELSCSSTTHDIDYIEIRPASGASSPPNLDRRVSPDPHKPGRSLATRRGAAPHSFDYIEILPASGGSDTFVSGNLPPAGEPRVFKLKPTYLARLK</sequence>
<keyword evidence="3" id="KW-1185">Reference proteome</keyword>
<proteinExistence type="predicted"/>
<evidence type="ECO:0000256" key="1">
    <source>
        <dbReference type="SAM" id="MobiDB-lite"/>
    </source>
</evidence>
<gene>
    <name evidence="2" type="ORF">R3P38DRAFT_3198692</name>
</gene>
<protein>
    <submittedName>
        <fullName evidence="2">Uncharacterized protein</fullName>
    </submittedName>
</protein>
<feature type="region of interest" description="Disordered" evidence="1">
    <location>
        <begin position="1"/>
        <end position="29"/>
    </location>
</feature>
<comment type="caution">
    <text evidence="2">The sequence shown here is derived from an EMBL/GenBank/DDBJ whole genome shotgun (WGS) entry which is preliminary data.</text>
</comment>
<accession>A0AAW0B460</accession>
<reference evidence="2 3" key="1">
    <citation type="journal article" date="2024" name="J Genomics">
        <title>Draft genome sequencing and assembly of Favolaschia claudopus CIRM-BRFM 2984 isolated from oak limbs.</title>
        <authorList>
            <person name="Navarro D."/>
            <person name="Drula E."/>
            <person name="Chaduli D."/>
            <person name="Cazenave R."/>
            <person name="Ahrendt S."/>
            <person name="Wang J."/>
            <person name="Lipzen A."/>
            <person name="Daum C."/>
            <person name="Barry K."/>
            <person name="Grigoriev I.V."/>
            <person name="Favel A."/>
            <person name="Rosso M.N."/>
            <person name="Martin F."/>
        </authorList>
    </citation>
    <scope>NUCLEOTIDE SEQUENCE [LARGE SCALE GENOMIC DNA]</scope>
    <source>
        <strain evidence="2 3">CIRM-BRFM 2984</strain>
    </source>
</reference>
<name>A0AAW0B460_9AGAR</name>
<evidence type="ECO:0000313" key="3">
    <source>
        <dbReference type="Proteomes" id="UP001362999"/>
    </source>
</evidence>
<dbReference type="Proteomes" id="UP001362999">
    <property type="component" value="Unassembled WGS sequence"/>
</dbReference>
<dbReference type="EMBL" id="JAWWNJ010000042">
    <property type="protein sequence ID" value="KAK7020087.1"/>
    <property type="molecule type" value="Genomic_DNA"/>
</dbReference>